<evidence type="ECO:0000313" key="2">
    <source>
        <dbReference type="EMBL" id="KAF4636258.1"/>
    </source>
</evidence>
<dbReference type="Proteomes" id="UP000566819">
    <property type="component" value="Unassembled WGS sequence"/>
</dbReference>
<evidence type="ECO:0000313" key="3">
    <source>
        <dbReference type="Proteomes" id="UP000566819"/>
    </source>
</evidence>
<dbReference type="OrthoDB" id="3563077at2759"/>
<protein>
    <submittedName>
        <fullName evidence="2">Uncharacterized protein</fullName>
    </submittedName>
</protein>
<sequence>MPRADAAPVAEYQEWPFQGFRKRTKIGDDITYNLQTFSVPPARQDLLTKVPTHSRWLDDITKSITKTFETYGMRRARSEVRNLSGSTSTSPLMPPTIGGRAVLKAPRKANTGTLPIPPTQWLLVPTQS</sequence>
<keyword evidence="3" id="KW-1185">Reference proteome</keyword>
<comment type="caution">
    <text evidence="2">The sequence shown here is derived from an EMBL/GenBank/DDBJ whole genome shotgun (WGS) entry which is preliminary data.</text>
</comment>
<dbReference type="EMBL" id="JAAMPI010000074">
    <property type="protein sequence ID" value="KAF4636258.1"/>
    <property type="molecule type" value="Genomic_DNA"/>
</dbReference>
<proteinExistence type="predicted"/>
<feature type="region of interest" description="Disordered" evidence="1">
    <location>
        <begin position="79"/>
        <end position="99"/>
    </location>
</feature>
<gene>
    <name evidence="2" type="ORF">G7Y89_g1832</name>
</gene>
<accession>A0A8H4RVK9</accession>
<reference evidence="2 3" key="1">
    <citation type="submission" date="2020-03" db="EMBL/GenBank/DDBJ databases">
        <title>Draft Genome Sequence of Cudoniella acicularis.</title>
        <authorList>
            <person name="Buettner E."/>
            <person name="Kellner H."/>
        </authorList>
    </citation>
    <scope>NUCLEOTIDE SEQUENCE [LARGE SCALE GENOMIC DNA]</scope>
    <source>
        <strain evidence="2 3">DSM 108380</strain>
    </source>
</reference>
<organism evidence="2 3">
    <name type="scientific">Cudoniella acicularis</name>
    <dbReference type="NCBI Taxonomy" id="354080"/>
    <lineage>
        <taxon>Eukaryota</taxon>
        <taxon>Fungi</taxon>
        <taxon>Dikarya</taxon>
        <taxon>Ascomycota</taxon>
        <taxon>Pezizomycotina</taxon>
        <taxon>Leotiomycetes</taxon>
        <taxon>Helotiales</taxon>
        <taxon>Tricladiaceae</taxon>
        <taxon>Cudoniella</taxon>
    </lineage>
</organism>
<feature type="compositionally biased region" description="Polar residues" evidence="1">
    <location>
        <begin position="81"/>
        <end position="91"/>
    </location>
</feature>
<dbReference type="AlphaFoldDB" id="A0A8H4RVK9"/>
<evidence type="ECO:0000256" key="1">
    <source>
        <dbReference type="SAM" id="MobiDB-lite"/>
    </source>
</evidence>
<name>A0A8H4RVK9_9HELO</name>